<evidence type="ECO:0000256" key="1">
    <source>
        <dbReference type="SAM" id="Phobius"/>
    </source>
</evidence>
<evidence type="ECO:0000313" key="2">
    <source>
        <dbReference type="EMBL" id="MFC6868684.1"/>
    </source>
</evidence>
<keyword evidence="1" id="KW-0812">Transmembrane</keyword>
<reference evidence="3" key="1">
    <citation type="journal article" date="2019" name="Int. J. Syst. Evol. Microbiol.">
        <title>The Global Catalogue of Microorganisms (GCM) 10K type strain sequencing project: providing services to taxonomists for standard genome sequencing and annotation.</title>
        <authorList>
            <consortium name="The Broad Institute Genomics Platform"/>
            <consortium name="The Broad Institute Genome Sequencing Center for Infectious Disease"/>
            <person name="Wu L."/>
            <person name="Ma J."/>
        </authorList>
    </citation>
    <scope>NUCLEOTIDE SEQUENCE [LARGE SCALE GENOMIC DNA]</scope>
    <source>
        <strain evidence="3">KCTC 32255</strain>
    </source>
</reference>
<dbReference type="Proteomes" id="UP001596337">
    <property type="component" value="Unassembled WGS sequence"/>
</dbReference>
<gene>
    <name evidence="2" type="ORF">ACFQGD_16205</name>
</gene>
<proteinExistence type="predicted"/>
<protein>
    <submittedName>
        <fullName evidence="2">Uncharacterized protein</fullName>
    </submittedName>
</protein>
<keyword evidence="3" id="KW-1185">Reference proteome</keyword>
<keyword evidence="1" id="KW-0472">Membrane</keyword>
<organism evidence="2 3">
    <name type="scientific">Haloechinothrix salitolerans</name>
    <dbReference type="NCBI Taxonomy" id="926830"/>
    <lineage>
        <taxon>Bacteria</taxon>
        <taxon>Bacillati</taxon>
        <taxon>Actinomycetota</taxon>
        <taxon>Actinomycetes</taxon>
        <taxon>Pseudonocardiales</taxon>
        <taxon>Pseudonocardiaceae</taxon>
        <taxon>Haloechinothrix</taxon>
    </lineage>
</organism>
<accession>A0ABW2C1K6</accession>
<keyword evidence="1" id="KW-1133">Transmembrane helix</keyword>
<evidence type="ECO:0000313" key="3">
    <source>
        <dbReference type="Proteomes" id="UP001596337"/>
    </source>
</evidence>
<dbReference type="RefSeq" id="WP_345390655.1">
    <property type="nucleotide sequence ID" value="NZ_BAABLA010000005.1"/>
</dbReference>
<name>A0ABW2C1K6_9PSEU</name>
<feature type="transmembrane region" description="Helical" evidence="1">
    <location>
        <begin position="12"/>
        <end position="30"/>
    </location>
</feature>
<sequence length="79" mass="8559">MFDPADGYLLSAVLLLAGGIVFAGVVLHVVRSVRRFVSVGTAVRKVWRGELLLLKARTAALKIAVHQRWPKSDGVAPHT</sequence>
<comment type="caution">
    <text evidence="2">The sequence shown here is derived from an EMBL/GenBank/DDBJ whole genome shotgun (WGS) entry which is preliminary data.</text>
</comment>
<dbReference type="EMBL" id="JBHSXX010000001">
    <property type="protein sequence ID" value="MFC6868684.1"/>
    <property type="molecule type" value="Genomic_DNA"/>
</dbReference>